<accession>A0A8J7GML7</accession>
<name>A0A8J7GML7_9ACTN</name>
<keyword evidence="2" id="KW-1185">Reference proteome</keyword>
<proteinExistence type="predicted"/>
<organism evidence="1 2">
    <name type="scientific">Longispora fulva</name>
    <dbReference type="NCBI Taxonomy" id="619741"/>
    <lineage>
        <taxon>Bacteria</taxon>
        <taxon>Bacillati</taxon>
        <taxon>Actinomycetota</taxon>
        <taxon>Actinomycetes</taxon>
        <taxon>Micromonosporales</taxon>
        <taxon>Micromonosporaceae</taxon>
        <taxon>Longispora</taxon>
    </lineage>
</organism>
<evidence type="ECO:0000313" key="2">
    <source>
        <dbReference type="Proteomes" id="UP000622552"/>
    </source>
</evidence>
<evidence type="ECO:0000313" key="1">
    <source>
        <dbReference type="EMBL" id="MBG6141116.1"/>
    </source>
</evidence>
<comment type="caution">
    <text evidence="1">The sequence shown here is derived from an EMBL/GenBank/DDBJ whole genome shotgun (WGS) entry which is preliminary data.</text>
</comment>
<protein>
    <submittedName>
        <fullName evidence="1">Uncharacterized protein</fullName>
    </submittedName>
</protein>
<dbReference type="AlphaFoldDB" id="A0A8J7GML7"/>
<dbReference type="Proteomes" id="UP000622552">
    <property type="component" value="Unassembled WGS sequence"/>
</dbReference>
<dbReference type="RefSeq" id="WP_197007581.1">
    <property type="nucleotide sequence ID" value="NZ_JADOUF010000001.1"/>
</dbReference>
<reference evidence="1" key="1">
    <citation type="submission" date="2020-11" db="EMBL/GenBank/DDBJ databases">
        <title>Sequencing the genomes of 1000 actinobacteria strains.</title>
        <authorList>
            <person name="Klenk H.-P."/>
        </authorList>
    </citation>
    <scope>NUCLEOTIDE SEQUENCE</scope>
    <source>
        <strain evidence="1">DSM 45356</strain>
    </source>
</reference>
<gene>
    <name evidence="1" type="ORF">IW245_007310</name>
</gene>
<sequence>MKTLPAVLCCSPRCARTEDKAALDPRPAAPGYVLCWTCRDRAEEYLTSLARLYLDCEAAMIRATGLHDKVSGTSSPGLPLNLVAAEARSRIVAVLAEWAGMVVDERGIDAPKREAGALVDFLLGQLRWLGAHPAAGDLCDELADLVHAADRAAYPSPPRRTQLGRRCLFTECGGVLVGVVHVDRPERSRIECDLDPAAHRWARDQWMAVRRAAKVTPVARPVGMAA</sequence>
<dbReference type="EMBL" id="JADOUF010000001">
    <property type="protein sequence ID" value="MBG6141116.1"/>
    <property type="molecule type" value="Genomic_DNA"/>
</dbReference>